<dbReference type="CDD" id="cd21109">
    <property type="entry name" value="SPASM"/>
    <property type="match status" value="1"/>
</dbReference>
<keyword evidence="3" id="KW-0949">S-adenosyl-L-methionine</keyword>
<comment type="caution">
    <text evidence="8">The sequence shown here is derived from an EMBL/GenBank/DDBJ whole genome shotgun (WGS) entry which is preliminary data.</text>
</comment>
<dbReference type="RefSeq" id="WP_226395445.1">
    <property type="nucleotide sequence ID" value="NZ_JADCKL010000012.1"/>
</dbReference>
<dbReference type="Gene3D" id="3.20.20.70">
    <property type="entry name" value="Aldolase class I"/>
    <property type="match status" value="1"/>
</dbReference>
<dbReference type="InterPro" id="IPR013785">
    <property type="entry name" value="Aldolase_TIM"/>
</dbReference>
<gene>
    <name evidence="8" type="ORF">INF30_12340</name>
</gene>
<evidence type="ECO:0000256" key="2">
    <source>
        <dbReference type="ARBA" id="ARBA00022485"/>
    </source>
</evidence>
<sequence length="400" mass="46026">MYVKNPYARTLKREDQIVLCNTKTGAFVRTKIKYAEILDHCMSTESQSIMCDNTELLKTLKYLFTELCKIEYYIQQDKYNEVYHMKMDIVYLSITNRCNLKCKHCVAASYGTVGEDPMNTAEWKKIIDQLAAVNPGQITFSGGEPLLRKDALELMRYAKERTKCPVVLSTNGLLINHDNVKELVKISDTIAISLDGYDEASCEKIRGAGVYRKVIDSIKRIQETGYTKISLSMLESSYTEDHISEFYELCDKLKVKPIVRIFSPTGRGKDNRDELLPNQQHENEEELACYCKLCWPGRRELDIAADGNVFPCAPLAGIPELCMGNIRDLSLAEIIDPRKADLLIDYLRPWNMDECSKCDVNLFCHSCINYILGIKQDESHYKKICRKRKKQLEKLVWEVE</sequence>
<proteinExistence type="predicted"/>
<dbReference type="PANTHER" id="PTHR11228">
    <property type="entry name" value="RADICAL SAM DOMAIN PROTEIN"/>
    <property type="match status" value="1"/>
</dbReference>
<dbReference type="InterPro" id="IPR034391">
    <property type="entry name" value="AdoMet-like_SPASM_containing"/>
</dbReference>
<evidence type="ECO:0000313" key="8">
    <source>
        <dbReference type="EMBL" id="MBE5064042.1"/>
    </source>
</evidence>
<dbReference type="InterPro" id="IPR058240">
    <property type="entry name" value="rSAM_sf"/>
</dbReference>
<evidence type="ECO:0000256" key="3">
    <source>
        <dbReference type="ARBA" id="ARBA00022691"/>
    </source>
</evidence>
<dbReference type="InterPro" id="IPR007197">
    <property type="entry name" value="rSAM"/>
</dbReference>
<dbReference type="SFLD" id="SFLDG01067">
    <property type="entry name" value="SPASM/twitch_domain_containing"/>
    <property type="match status" value="1"/>
</dbReference>
<comment type="cofactor">
    <cofactor evidence="1">
        <name>[4Fe-4S] cluster</name>
        <dbReference type="ChEBI" id="CHEBI:49883"/>
    </cofactor>
</comment>
<dbReference type="PROSITE" id="PS51918">
    <property type="entry name" value="RADICAL_SAM"/>
    <property type="match status" value="1"/>
</dbReference>
<accession>A0ABR9RM37</accession>
<keyword evidence="6" id="KW-0411">Iron-sulfur</keyword>
<evidence type="ECO:0000256" key="5">
    <source>
        <dbReference type="ARBA" id="ARBA00023004"/>
    </source>
</evidence>
<reference evidence="8 9" key="1">
    <citation type="submission" date="2020-10" db="EMBL/GenBank/DDBJ databases">
        <title>ChiBAC.</title>
        <authorList>
            <person name="Zenner C."/>
            <person name="Hitch T.C.A."/>
            <person name="Clavel T."/>
        </authorList>
    </citation>
    <scope>NUCLEOTIDE SEQUENCE [LARGE SCALE GENOMIC DNA]</scope>
    <source>
        <strain evidence="8 9">DSM 108991</strain>
    </source>
</reference>
<dbReference type="SUPFAM" id="SSF102114">
    <property type="entry name" value="Radical SAM enzymes"/>
    <property type="match status" value="1"/>
</dbReference>
<dbReference type="NCBIfam" id="TIGR04085">
    <property type="entry name" value="rSAM_more_4Fe4S"/>
    <property type="match status" value="1"/>
</dbReference>
<dbReference type="InterPro" id="IPR050377">
    <property type="entry name" value="Radical_SAM_PqqE_MftC-like"/>
</dbReference>
<organism evidence="8 9">
    <name type="scientific">Claveliimonas monacensis</name>
    <dbReference type="NCBI Taxonomy" id="2779351"/>
    <lineage>
        <taxon>Bacteria</taxon>
        <taxon>Bacillati</taxon>
        <taxon>Bacillota</taxon>
        <taxon>Clostridia</taxon>
        <taxon>Lachnospirales</taxon>
        <taxon>Lachnospiraceae</taxon>
        <taxon>Claveliimonas</taxon>
    </lineage>
</organism>
<evidence type="ECO:0000259" key="7">
    <source>
        <dbReference type="PROSITE" id="PS51918"/>
    </source>
</evidence>
<evidence type="ECO:0000256" key="1">
    <source>
        <dbReference type="ARBA" id="ARBA00001966"/>
    </source>
</evidence>
<dbReference type="SMART" id="SM00729">
    <property type="entry name" value="Elp3"/>
    <property type="match status" value="1"/>
</dbReference>
<keyword evidence="9" id="KW-1185">Reference proteome</keyword>
<dbReference type="PANTHER" id="PTHR11228:SF7">
    <property type="entry name" value="PQQA PEPTIDE CYCLASE"/>
    <property type="match status" value="1"/>
</dbReference>
<dbReference type="EMBL" id="JADCKL010000012">
    <property type="protein sequence ID" value="MBE5064042.1"/>
    <property type="molecule type" value="Genomic_DNA"/>
</dbReference>
<dbReference type="CDD" id="cd01335">
    <property type="entry name" value="Radical_SAM"/>
    <property type="match status" value="1"/>
</dbReference>
<evidence type="ECO:0000256" key="4">
    <source>
        <dbReference type="ARBA" id="ARBA00022723"/>
    </source>
</evidence>
<keyword evidence="2" id="KW-0004">4Fe-4S</keyword>
<dbReference type="Pfam" id="PF04055">
    <property type="entry name" value="Radical_SAM"/>
    <property type="match status" value="1"/>
</dbReference>
<dbReference type="InterPro" id="IPR023885">
    <property type="entry name" value="4Fe4S-binding_SPASM_dom"/>
</dbReference>
<dbReference type="Proteomes" id="UP000758652">
    <property type="component" value="Unassembled WGS sequence"/>
</dbReference>
<dbReference type="SFLD" id="SFLDS00029">
    <property type="entry name" value="Radical_SAM"/>
    <property type="match status" value="1"/>
</dbReference>
<feature type="domain" description="Radical SAM core" evidence="7">
    <location>
        <begin position="84"/>
        <end position="298"/>
    </location>
</feature>
<evidence type="ECO:0000256" key="6">
    <source>
        <dbReference type="ARBA" id="ARBA00023014"/>
    </source>
</evidence>
<dbReference type="Pfam" id="PF13186">
    <property type="entry name" value="SPASM"/>
    <property type="match status" value="1"/>
</dbReference>
<evidence type="ECO:0000313" key="9">
    <source>
        <dbReference type="Proteomes" id="UP000758652"/>
    </source>
</evidence>
<keyword evidence="4" id="KW-0479">Metal-binding</keyword>
<name>A0ABR9RM37_9FIRM</name>
<dbReference type="SFLD" id="SFLDG01387">
    <property type="entry name" value="BtrN-like_SPASM_domain_contain"/>
    <property type="match status" value="1"/>
</dbReference>
<keyword evidence="5" id="KW-0408">Iron</keyword>
<protein>
    <submittedName>
        <fullName evidence="8">Radical SAM protein</fullName>
    </submittedName>
</protein>
<dbReference type="SFLD" id="SFLDG01386">
    <property type="entry name" value="main_SPASM_domain-containing"/>
    <property type="match status" value="1"/>
</dbReference>
<dbReference type="InterPro" id="IPR006638">
    <property type="entry name" value="Elp3/MiaA/NifB-like_rSAM"/>
</dbReference>